<sequence length="549" mass="61493">MSRTDACNRIHSATTTSDIRGSLAALRSRESEIISGLNRVLASRKDVDRELNILDGLRTILSAQLTNTRNIQNTMLASTADTADTFLQAVSTYWQNHSGLVRQHYGAGQMVKVIETLQTEADIQGGIILDAWADGRSVDKTISDVRSYPFTFLVQSILTRRQGGTGNGVAGSDTNYPSIDMKTIDGLLSEMTAMLERWSLYTRFIARQCQAFQIDLAPTGLSLTKPISGQPPFIIQAIDDVMYVADLVLQKVISASNRAVAASVIPDIVRVLESDLVGIIHRRMRDEYHPRSTGQGTLAPEDKVIKFIVMINSLDISIEYLDRLVRARADSEQLELRASPSLQDRFPFSRDDQSITLALDRMITSFSSKATPLIDEGIQVLFDEVVRLGLRPVLANSFRDVQYESFDESYQPEGADSPIPQASERFEEGWNRLMRPLSRLMTPATYLSLLTLTAKLLARLFEKRLWSFSGRVSAFGAIKMERDFTGMVDVISKGNYGVRELFARVQQICGVVNMDDNEWTEVTAEEEGYEVDWVLTKDEIEKARQMVVF</sequence>
<dbReference type="SMART" id="SM00762">
    <property type="entry name" value="Cog4"/>
    <property type="match status" value="1"/>
</dbReference>
<evidence type="ECO:0000313" key="2">
    <source>
        <dbReference type="EMBL" id="KAF4979560.1"/>
    </source>
</evidence>
<dbReference type="PANTHER" id="PTHR24016">
    <property type="entry name" value="CONSERVED OLIGOMERIC GOLGI COMPLEX SUBUNIT 4"/>
    <property type="match status" value="1"/>
</dbReference>
<evidence type="ECO:0000259" key="1">
    <source>
        <dbReference type="SMART" id="SM00762"/>
    </source>
</evidence>
<keyword evidence="3" id="KW-1185">Reference proteome</keyword>
<dbReference type="PANTHER" id="PTHR24016:SF0">
    <property type="entry name" value="CONSERVED OLIGOMERIC GOLGI COMPLEX SUBUNIT 4"/>
    <property type="match status" value="1"/>
</dbReference>
<proteinExistence type="predicted"/>
<dbReference type="AlphaFoldDB" id="A0A8H4UMY9"/>
<feature type="domain" description="COG4 transport protein middle alpha-helical bundle" evidence="1">
    <location>
        <begin position="26"/>
        <end position="285"/>
    </location>
</feature>
<dbReference type="Pfam" id="PF08318">
    <property type="entry name" value="COG4_m"/>
    <property type="match status" value="1"/>
</dbReference>
<gene>
    <name evidence="2" type="ORF">FZEAL_4264</name>
</gene>
<evidence type="ECO:0000313" key="3">
    <source>
        <dbReference type="Proteomes" id="UP000635477"/>
    </source>
</evidence>
<dbReference type="Gene3D" id="1.20.58.1970">
    <property type="match status" value="1"/>
</dbReference>
<dbReference type="InterPro" id="IPR013167">
    <property type="entry name" value="COG4_M"/>
</dbReference>
<organism evidence="2 3">
    <name type="scientific">Fusarium zealandicum</name>
    <dbReference type="NCBI Taxonomy" id="1053134"/>
    <lineage>
        <taxon>Eukaryota</taxon>
        <taxon>Fungi</taxon>
        <taxon>Dikarya</taxon>
        <taxon>Ascomycota</taxon>
        <taxon>Pezizomycotina</taxon>
        <taxon>Sordariomycetes</taxon>
        <taxon>Hypocreomycetidae</taxon>
        <taxon>Hypocreales</taxon>
        <taxon>Nectriaceae</taxon>
        <taxon>Fusarium</taxon>
        <taxon>Fusarium staphyleae species complex</taxon>
    </lineage>
</organism>
<reference evidence="2" key="1">
    <citation type="journal article" date="2020" name="BMC Genomics">
        <title>Correction to: Identification and distribution of gene clusters required for synthesis of sphingolipid metabolism inhibitors in diverse species of the filamentous fungus Fusarium.</title>
        <authorList>
            <person name="Kim H.S."/>
            <person name="Lohmar J.M."/>
            <person name="Busman M."/>
            <person name="Brown D.W."/>
            <person name="Naumann T.A."/>
            <person name="Divon H.H."/>
            <person name="Lysoe E."/>
            <person name="Uhlig S."/>
            <person name="Proctor R.H."/>
        </authorList>
    </citation>
    <scope>NUCLEOTIDE SEQUENCE</scope>
    <source>
        <strain evidence="2">NRRL 22465</strain>
    </source>
</reference>
<dbReference type="OrthoDB" id="47059at2759"/>
<dbReference type="InterPro" id="IPR048682">
    <property type="entry name" value="COG4"/>
</dbReference>
<name>A0A8H4UMY9_9HYPO</name>
<comment type="caution">
    <text evidence="2">The sequence shown here is derived from an EMBL/GenBank/DDBJ whole genome shotgun (WGS) entry which is preliminary data.</text>
</comment>
<dbReference type="EMBL" id="JABEYC010000288">
    <property type="protein sequence ID" value="KAF4979560.1"/>
    <property type="molecule type" value="Genomic_DNA"/>
</dbReference>
<dbReference type="InterPro" id="IPR048684">
    <property type="entry name" value="COG4_C"/>
</dbReference>
<dbReference type="Proteomes" id="UP000635477">
    <property type="component" value="Unassembled WGS sequence"/>
</dbReference>
<dbReference type="Pfam" id="PF20662">
    <property type="entry name" value="COG4_C"/>
    <property type="match status" value="1"/>
</dbReference>
<reference evidence="2" key="2">
    <citation type="submission" date="2020-05" db="EMBL/GenBank/DDBJ databases">
        <authorList>
            <person name="Kim H.-S."/>
            <person name="Proctor R.H."/>
            <person name="Brown D.W."/>
        </authorList>
    </citation>
    <scope>NUCLEOTIDE SEQUENCE</scope>
    <source>
        <strain evidence="2">NRRL 22465</strain>
    </source>
</reference>
<accession>A0A8H4UMY9</accession>
<protein>
    <recommendedName>
        <fullName evidence="1">COG4 transport protein middle alpha-helical bundle domain-containing protein</fullName>
    </recommendedName>
</protein>